<dbReference type="Proteomes" id="UP000236370">
    <property type="component" value="Unassembled WGS sequence"/>
</dbReference>
<dbReference type="EMBL" id="NBAG03000408">
    <property type="protein sequence ID" value="PNI27831.1"/>
    <property type="molecule type" value="Genomic_DNA"/>
</dbReference>
<accession>A0A2J8JYI7</accession>
<protein>
    <submittedName>
        <fullName evidence="2">ACSS2 isoform 10</fullName>
    </submittedName>
</protein>
<comment type="caution">
    <text evidence="2">The sequence shown here is derived from an EMBL/GenBank/DDBJ whole genome shotgun (WGS) entry which is preliminary data.</text>
</comment>
<dbReference type="AlphaFoldDB" id="A0A2J8JYI7"/>
<evidence type="ECO:0000313" key="2">
    <source>
        <dbReference type="EMBL" id="PNI27831.1"/>
    </source>
</evidence>
<sequence length="60" mass="6308">MGLPEERGRSGSGSRGQEEAGAGGRARSWSPPPENSGETLPRNFTGRLHALAHSFGTTLM</sequence>
<proteinExistence type="predicted"/>
<gene>
    <name evidence="2" type="ORF">CK820_G0043065</name>
</gene>
<reference evidence="2 3" key="1">
    <citation type="submission" date="2017-12" db="EMBL/GenBank/DDBJ databases">
        <title>High-resolution comparative analysis of great ape genomes.</title>
        <authorList>
            <person name="Pollen A."/>
            <person name="Hastie A."/>
            <person name="Hormozdiari F."/>
            <person name="Dougherty M."/>
            <person name="Liu R."/>
            <person name="Chaisson M."/>
            <person name="Hoppe E."/>
            <person name="Hill C."/>
            <person name="Pang A."/>
            <person name="Hillier L."/>
            <person name="Baker C."/>
            <person name="Armstrong J."/>
            <person name="Shendure J."/>
            <person name="Paten B."/>
            <person name="Wilson R."/>
            <person name="Chao H."/>
            <person name="Schneider V."/>
            <person name="Ventura M."/>
            <person name="Kronenberg Z."/>
            <person name="Murali S."/>
            <person name="Gordon D."/>
            <person name="Cantsilieris S."/>
            <person name="Munson K."/>
            <person name="Nelson B."/>
            <person name="Raja A."/>
            <person name="Underwood J."/>
            <person name="Diekhans M."/>
            <person name="Fiddes I."/>
            <person name="Haussler D."/>
            <person name="Eichler E."/>
        </authorList>
    </citation>
    <scope>NUCLEOTIDE SEQUENCE [LARGE SCALE GENOMIC DNA]</scope>
    <source>
        <strain evidence="2">Yerkes chimp pedigree #C0471</strain>
    </source>
</reference>
<evidence type="ECO:0000256" key="1">
    <source>
        <dbReference type="SAM" id="MobiDB-lite"/>
    </source>
</evidence>
<feature type="region of interest" description="Disordered" evidence="1">
    <location>
        <begin position="1"/>
        <end position="45"/>
    </location>
</feature>
<evidence type="ECO:0000313" key="3">
    <source>
        <dbReference type="Proteomes" id="UP000236370"/>
    </source>
</evidence>
<name>A0A2J8JYI7_PANTR</name>
<organism evidence="2 3">
    <name type="scientific">Pan troglodytes</name>
    <name type="common">Chimpanzee</name>
    <dbReference type="NCBI Taxonomy" id="9598"/>
    <lineage>
        <taxon>Eukaryota</taxon>
        <taxon>Metazoa</taxon>
        <taxon>Chordata</taxon>
        <taxon>Craniata</taxon>
        <taxon>Vertebrata</taxon>
        <taxon>Euteleostomi</taxon>
        <taxon>Mammalia</taxon>
        <taxon>Eutheria</taxon>
        <taxon>Euarchontoglires</taxon>
        <taxon>Primates</taxon>
        <taxon>Haplorrhini</taxon>
        <taxon>Catarrhini</taxon>
        <taxon>Hominidae</taxon>
        <taxon>Pan</taxon>
    </lineage>
</organism>